<evidence type="ECO:0000313" key="9">
    <source>
        <dbReference type="Proteomes" id="UP000238083"/>
    </source>
</evidence>
<dbReference type="RefSeq" id="WP_170127472.1">
    <property type="nucleotide sequence ID" value="NZ_PVZF01000016.1"/>
</dbReference>
<keyword evidence="1 6" id="KW-0285">Flavoprotein</keyword>
<feature type="binding site" evidence="6">
    <location>
        <position position="156"/>
    </location>
    <ligand>
        <name>FMN</name>
        <dbReference type="ChEBI" id="CHEBI:58210"/>
    </ligand>
</feature>
<dbReference type="InterPro" id="IPR051260">
    <property type="entry name" value="Diverse_substr_monoxygenases"/>
</dbReference>
<dbReference type="GO" id="GO:0016705">
    <property type="term" value="F:oxidoreductase activity, acting on paired donors, with incorporation or reduction of molecular oxygen"/>
    <property type="evidence" value="ECO:0007669"/>
    <property type="project" value="InterPro"/>
</dbReference>
<evidence type="ECO:0000256" key="1">
    <source>
        <dbReference type="ARBA" id="ARBA00022630"/>
    </source>
</evidence>
<name>A0A2T0QX91_9ACTN</name>
<dbReference type="AlphaFoldDB" id="A0A2T0QX91"/>
<evidence type="ECO:0000256" key="5">
    <source>
        <dbReference type="ARBA" id="ARBA00033748"/>
    </source>
</evidence>
<feature type="domain" description="Luciferase-like" evidence="7">
    <location>
        <begin position="38"/>
        <end position="390"/>
    </location>
</feature>
<evidence type="ECO:0000256" key="6">
    <source>
        <dbReference type="PIRSR" id="PIRSR000337-1"/>
    </source>
</evidence>
<dbReference type="InterPro" id="IPR011251">
    <property type="entry name" value="Luciferase-like_dom"/>
</dbReference>
<evidence type="ECO:0000259" key="7">
    <source>
        <dbReference type="Pfam" id="PF00296"/>
    </source>
</evidence>
<comment type="caution">
    <text evidence="8">The sequence shown here is derived from an EMBL/GenBank/DDBJ whole genome shotgun (WGS) entry which is preliminary data.</text>
</comment>
<evidence type="ECO:0000256" key="2">
    <source>
        <dbReference type="ARBA" id="ARBA00022643"/>
    </source>
</evidence>
<organism evidence="8 9">
    <name type="scientific">Kineococcus rhizosphaerae</name>
    <dbReference type="NCBI Taxonomy" id="559628"/>
    <lineage>
        <taxon>Bacteria</taxon>
        <taxon>Bacillati</taxon>
        <taxon>Actinomycetota</taxon>
        <taxon>Actinomycetes</taxon>
        <taxon>Kineosporiales</taxon>
        <taxon>Kineosporiaceae</taxon>
        <taxon>Kineococcus</taxon>
    </lineage>
</organism>
<dbReference type="Gene3D" id="3.20.20.30">
    <property type="entry name" value="Luciferase-like domain"/>
    <property type="match status" value="1"/>
</dbReference>
<feature type="binding site" evidence="6">
    <location>
        <position position="231"/>
    </location>
    <ligand>
        <name>FMN</name>
        <dbReference type="ChEBI" id="CHEBI:58210"/>
    </ligand>
</feature>
<proteinExistence type="inferred from homology"/>
<dbReference type="EMBL" id="PVZF01000016">
    <property type="protein sequence ID" value="PRY10496.1"/>
    <property type="molecule type" value="Genomic_DNA"/>
</dbReference>
<dbReference type="InterPro" id="IPR016215">
    <property type="entry name" value="NTA_MOA"/>
</dbReference>
<evidence type="ECO:0000256" key="4">
    <source>
        <dbReference type="ARBA" id="ARBA00023033"/>
    </source>
</evidence>
<keyword evidence="4 8" id="KW-0503">Monooxygenase</keyword>
<dbReference type="Proteomes" id="UP000238083">
    <property type="component" value="Unassembled WGS sequence"/>
</dbReference>
<comment type="similarity">
    <text evidence="5">Belongs to the NtaA/SnaA/DszA monooxygenase family.</text>
</comment>
<keyword evidence="2 6" id="KW-0288">FMN</keyword>
<dbReference type="NCBIfam" id="TIGR03860">
    <property type="entry name" value="FMN_nitrolo"/>
    <property type="match status" value="1"/>
</dbReference>
<dbReference type="GO" id="GO:0004497">
    <property type="term" value="F:monooxygenase activity"/>
    <property type="evidence" value="ECO:0007669"/>
    <property type="project" value="UniProtKB-KW"/>
</dbReference>
<feature type="binding site" evidence="6">
    <location>
        <position position="61"/>
    </location>
    <ligand>
        <name>FMN</name>
        <dbReference type="ChEBI" id="CHEBI:58210"/>
    </ligand>
</feature>
<feature type="binding site" evidence="6">
    <location>
        <position position="106"/>
    </location>
    <ligand>
        <name>FMN</name>
        <dbReference type="ChEBI" id="CHEBI:58210"/>
    </ligand>
</feature>
<feature type="binding site" evidence="6">
    <location>
        <position position="160"/>
    </location>
    <ligand>
        <name>FMN</name>
        <dbReference type="ChEBI" id="CHEBI:58210"/>
    </ligand>
</feature>
<dbReference type="InterPro" id="IPR036661">
    <property type="entry name" value="Luciferase-like_sf"/>
</dbReference>
<feature type="binding site" evidence="6">
    <location>
        <position position="230"/>
    </location>
    <ligand>
        <name>FMN</name>
        <dbReference type="ChEBI" id="CHEBI:58210"/>
    </ligand>
</feature>
<accession>A0A2T0QX91</accession>
<dbReference type="PANTHER" id="PTHR30011">
    <property type="entry name" value="ALKANESULFONATE MONOOXYGENASE-RELATED"/>
    <property type="match status" value="1"/>
</dbReference>
<dbReference type="PIRSF" id="PIRSF000337">
    <property type="entry name" value="NTA_MOA"/>
    <property type="match status" value="1"/>
</dbReference>
<gene>
    <name evidence="8" type="ORF">CLV37_11649</name>
</gene>
<evidence type="ECO:0000313" key="8">
    <source>
        <dbReference type="EMBL" id="PRY10496.1"/>
    </source>
</evidence>
<reference evidence="8 9" key="1">
    <citation type="submission" date="2018-03" db="EMBL/GenBank/DDBJ databases">
        <title>Genomic Encyclopedia of Archaeal and Bacterial Type Strains, Phase II (KMG-II): from individual species to whole genera.</title>
        <authorList>
            <person name="Goeker M."/>
        </authorList>
    </citation>
    <scope>NUCLEOTIDE SEQUENCE [LARGE SCALE GENOMIC DNA]</scope>
    <source>
        <strain evidence="8 9">DSM 19711</strain>
    </source>
</reference>
<dbReference type="PANTHER" id="PTHR30011:SF16">
    <property type="entry name" value="C2H2 FINGER DOMAIN TRANSCRIPTION FACTOR (EUROFUNG)-RELATED"/>
    <property type="match status" value="1"/>
</dbReference>
<keyword evidence="3" id="KW-0560">Oxidoreductase</keyword>
<dbReference type="Pfam" id="PF00296">
    <property type="entry name" value="Bac_luciferase"/>
    <property type="match status" value="1"/>
</dbReference>
<keyword evidence="9" id="KW-1185">Reference proteome</keyword>
<evidence type="ECO:0000256" key="3">
    <source>
        <dbReference type="ARBA" id="ARBA00023002"/>
    </source>
</evidence>
<protein>
    <submittedName>
        <fullName evidence="8">FMN-dependent oxidoreductase (Nitrilotriacetate monooxygenase family)</fullName>
    </submittedName>
</protein>
<sequence>MTAAVKNLLLGVFQVAGPNGMSGASWPHPENHQVEFTDLSMWTSLARRVEEGGFDFLFLADSYGYATIGGEVPPVSIEEGTFARLDPLVLMSALAGVTTDLGLVTTTSTMFETPYANARRFTTLDHLSRGRMGWNVVTGSAQESAAAMFGRSLTPHDQRYDMADDYLDLSYSLFESWEDDAVLADRTTRRWADPAKVGRIAHDGPFHRAHGRYPAPPSPQRTPVVFQAGSSGRGREFAARHAEVVFLQGTTPEAVAAAVADIRARAVAHGRAPDAVRIVVGLSVFTGATAEVAQRRWDELDDLSSVEGAAARYAANTGIDLLALDPDSTLVDAVGEQGQSNIDRYRGLDGSRPPTVREILDEFRVRALRGLVLVGAGGDVADRMADYVAATDVDGFLLEPHLTPGTVDDVVEHVLPSLRARGLFGAAQRGVSLRERVFGHRHLPAAHPAARRRADALLTTR</sequence>
<dbReference type="SUPFAM" id="SSF51679">
    <property type="entry name" value="Bacterial luciferase-like"/>
    <property type="match status" value="1"/>
</dbReference>